<dbReference type="GO" id="GO:0009231">
    <property type="term" value="P:riboflavin biosynthetic process"/>
    <property type="evidence" value="ECO:0007669"/>
    <property type="project" value="UniProtKB-KW"/>
</dbReference>
<dbReference type="AlphaFoldDB" id="A0A0H3K559"/>
<keyword evidence="6" id="KW-0686">Riboflavin biosynthesis</keyword>
<evidence type="ECO:0000256" key="3">
    <source>
        <dbReference type="ARBA" id="ARBA00004887"/>
    </source>
</evidence>
<evidence type="ECO:0000256" key="5">
    <source>
        <dbReference type="ARBA" id="ARBA00013950"/>
    </source>
</evidence>
<dbReference type="Proteomes" id="UP000001175">
    <property type="component" value="Chromosome"/>
</dbReference>
<dbReference type="InterPro" id="IPR023366">
    <property type="entry name" value="ATP_synth_asu-like_sf"/>
</dbReference>
<dbReference type="NCBIfam" id="NF006767">
    <property type="entry name" value="PRK09289.1"/>
    <property type="match status" value="1"/>
</dbReference>
<dbReference type="Pfam" id="PF00677">
    <property type="entry name" value="Lum_binding"/>
    <property type="match status" value="2"/>
</dbReference>
<dbReference type="InterPro" id="IPR026017">
    <property type="entry name" value="Lumazine-bd_dom"/>
</dbReference>
<dbReference type="PIRSF" id="PIRSF000498">
    <property type="entry name" value="Riboflavin_syn_A"/>
    <property type="match status" value="1"/>
</dbReference>
<dbReference type="PROSITE" id="PS51177">
    <property type="entry name" value="LUMAZINE_BIND"/>
    <property type="match status" value="2"/>
</dbReference>
<comment type="pathway">
    <text evidence="3">Cofactor biosynthesis; riboflavin biosynthesis; riboflavin from 2-hydroxy-3-oxobutyl phosphate and 5-amino-6-(D-ribitylamino)uracil: step 2/2.</text>
</comment>
<dbReference type="FunFam" id="2.40.30.20:FF:000004">
    <property type="entry name" value="Riboflavin synthase, alpha subunit"/>
    <property type="match status" value="1"/>
</dbReference>
<evidence type="ECO:0000256" key="2">
    <source>
        <dbReference type="ARBA" id="ARBA00002803"/>
    </source>
</evidence>
<evidence type="ECO:0000256" key="6">
    <source>
        <dbReference type="ARBA" id="ARBA00022619"/>
    </source>
</evidence>
<keyword evidence="7" id="KW-0808">Transferase</keyword>
<feature type="domain" description="Lumazine-binding" evidence="11">
    <location>
        <begin position="26"/>
        <end position="121"/>
    </location>
</feature>
<accession>A0A0H3K559</accession>
<proteinExistence type="predicted"/>
<dbReference type="eggNOG" id="COG0307">
    <property type="taxonomic scope" value="Bacteria"/>
</dbReference>
<feature type="repeat" description="Lumazine-binding" evidence="10">
    <location>
        <begin position="122"/>
        <end position="221"/>
    </location>
</feature>
<dbReference type="Gene3D" id="2.40.30.20">
    <property type="match status" value="2"/>
</dbReference>
<comment type="catalytic activity">
    <reaction evidence="1">
        <text>2 6,7-dimethyl-8-(1-D-ribityl)lumazine + H(+) = 5-amino-6-(D-ribitylamino)uracil + riboflavin</text>
        <dbReference type="Rhea" id="RHEA:20772"/>
        <dbReference type="ChEBI" id="CHEBI:15378"/>
        <dbReference type="ChEBI" id="CHEBI:15934"/>
        <dbReference type="ChEBI" id="CHEBI:57986"/>
        <dbReference type="ChEBI" id="CHEBI:58201"/>
        <dbReference type="EC" id="2.5.1.9"/>
    </reaction>
</comment>
<dbReference type="NCBIfam" id="TIGR00187">
    <property type="entry name" value="ribE"/>
    <property type="match status" value="1"/>
</dbReference>
<dbReference type="PANTHER" id="PTHR21098">
    <property type="entry name" value="RIBOFLAVIN SYNTHASE ALPHA CHAIN"/>
    <property type="match status" value="1"/>
</dbReference>
<sequence>MGAIACLKGSGPSEDQTQKRHAEIVMFTGLVQALGELTVLEGSVRIHCVAGDTQSILQDLAIGDSIAVDGICLTATQCLGNGFLADVSPETLQRSTLGDLPPGSLVNLESSLRAGGKVGGHFVTGHVDGVGWLISAEATEQSWLLKFGVPAGSLQRYLVEKGSIAVNGISLTIADCDREGHWFTVAVIPHTYQETTLRRLQAGVRVNLEGDILGKYVERLLRHSGHPTPQSDISLEFLTEHGYV</sequence>
<comment type="function">
    <text evidence="2">Catalyzes the dismutation of two molecules of 6,7-dimethyl-8-ribityllumazine, resulting in the formation of riboflavin and 5-amino-6-(D-ribitylamino)uracil.</text>
</comment>
<dbReference type="EMBL" id="AP008231">
    <property type="protein sequence ID" value="BAD78272.1"/>
    <property type="molecule type" value="Genomic_DNA"/>
</dbReference>
<dbReference type="CDD" id="cd00402">
    <property type="entry name" value="Riboflavin_synthase_like"/>
    <property type="match status" value="1"/>
</dbReference>
<dbReference type="KEGG" id="syc:syc0082_c"/>
<evidence type="ECO:0000256" key="4">
    <source>
        <dbReference type="ARBA" id="ARBA00012827"/>
    </source>
</evidence>
<organism evidence="12 13">
    <name type="scientific">Synechococcus sp. (strain ATCC 27144 / PCC 6301 / SAUG 1402/1)</name>
    <name type="common">Anacystis nidulans</name>
    <dbReference type="NCBI Taxonomy" id="269084"/>
    <lineage>
        <taxon>Bacteria</taxon>
        <taxon>Bacillati</taxon>
        <taxon>Cyanobacteriota</taxon>
        <taxon>Cyanophyceae</taxon>
        <taxon>Synechococcales</taxon>
        <taxon>Synechococcaceae</taxon>
        <taxon>Synechococcus</taxon>
    </lineage>
</organism>
<dbReference type="GO" id="GO:0004746">
    <property type="term" value="F:riboflavin synthase activity"/>
    <property type="evidence" value="ECO:0007669"/>
    <property type="project" value="UniProtKB-UniRule"/>
</dbReference>
<dbReference type="InterPro" id="IPR017938">
    <property type="entry name" value="Riboflavin_synthase-like_b-brl"/>
</dbReference>
<name>A0A0H3K559_SYNP6</name>
<dbReference type="InterPro" id="IPR001783">
    <property type="entry name" value="Lumazine-bd"/>
</dbReference>
<evidence type="ECO:0000256" key="7">
    <source>
        <dbReference type="ARBA" id="ARBA00022679"/>
    </source>
</evidence>
<feature type="repeat" description="Lumazine-binding" evidence="10">
    <location>
        <begin position="26"/>
        <end position="121"/>
    </location>
</feature>
<evidence type="ECO:0000256" key="1">
    <source>
        <dbReference type="ARBA" id="ARBA00000968"/>
    </source>
</evidence>
<evidence type="ECO:0000256" key="10">
    <source>
        <dbReference type="PROSITE-ProRule" id="PRU00524"/>
    </source>
</evidence>
<evidence type="ECO:0000313" key="12">
    <source>
        <dbReference type="EMBL" id="BAD78272.1"/>
    </source>
</evidence>
<dbReference type="PANTHER" id="PTHR21098:SF12">
    <property type="entry name" value="RIBOFLAVIN SYNTHASE"/>
    <property type="match status" value="1"/>
</dbReference>
<protein>
    <recommendedName>
        <fullName evidence="5 9">Riboflavin synthase</fullName>
        <ecNumber evidence="4 9">2.5.1.9</ecNumber>
    </recommendedName>
</protein>
<evidence type="ECO:0000256" key="9">
    <source>
        <dbReference type="NCBIfam" id="TIGR00187"/>
    </source>
</evidence>
<evidence type="ECO:0000313" key="13">
    <source>
        <dbReference type="Proteomes" id="UP000001175"/>
    </source>
</evidence>
<dbReference type="EC" id="2.5.1.9" evidence="4 9"/>
<reference evidence="12 13" key="1">
    <citation type="journal article" date="2007" name="Photosyn. Res.">
        <title>Complete nucleotide sequence of the freshwater unicellular cyanobacterium Synechococcus elongatus PCC 6301 chromosome: gene content and organization.</title>
        <authorList>
            <person name="Sugita C."/>
            <person name="Ogata K."/>
            <person name="Shikata M."/>
            <person name="Jikuya H."/>
            <person name="Takano J."/>
            <person name="Furumichi M."/>
            <person name="Kanehisa M."/>
            <person name="Omata T."/>
            <person name="Sugiura M."/>
            <person name="Sugita M."/>
        </authorList>
    </citation>
    <scope>NUCLEOTIDE SEQUENCE [LARGE SCALE GENOMIC DNA]</scope>
    <source>
        <strain evidence="13">ATCC 27144 / PCC 6301 / SAUG 1402/1</strain>
    </source>
</reference>
<dbReference type="SUPFAM" id="SSF63380">
    <property type="entry name" value="Riboflavin synthase domain-like"/>
    <property type="match status" value="2"/>
</dbReference>
<evidence type="ECO:0000256" key="8">
    <source>
        <dbReference type="ARBA" id="ARBA00022737"/>
    </source>
</evidence>
<evidence type="ECO:0000259" key="11">
    <source>
        <dbReference type="PROSITE" id="PS51177"/>
    </source>
</evidence>
<keyword evidence="8" id="KW-0677">Repeat</keyword>
<feature type="domain" description="Lumazine-binding" evidence="11">
    <location>
        <begin position="122"/>
        <end position="221"/>
    </location>
</feature>
<gene>
    <name evidence="12" type="primary">ribC</name>
    <name evidence="12" type="ordered locus">syc0082_c</name>
</gene>